<reference evidence="2 3" key="1">
    <citation type="submission" date="2024-02" db="EMBL/GenBank/DDBJ databases">
        <authorList>
            <person name="Chen Y."/>
            <person name="Shah S."/>
            <person name="Dougan E. K."/>
            <person name="Thang M."/>
            <person name="Chan C."/>
        </authorList>
    </citation>
    <scope>NUCLEOTIDE SEQUENCE [LARGE SCALE GENOMIC DNA]</scope>
</reference>
<feature type="region of interest" description="Disordered" evidence="1">
    <location>
        <begin position="444"/>
        <end position="517"/>
    </location>
</feature>
<comment type="caution">
    <text evidence="2">The sequence shown here is derived from an EMBL/GenBank/DDBJ whole genome shotgun (WGS) entry which is preliminary data.</text>
</comment>
<name>A0ABP0PX42_9DINO</name>
<accession>A0ABP0PX42</accession>
<organism evidence="2 3">
    <name type="scientific">Durusdinium trenchii</name>
    <dbReference type="NCBI Taxonomy" id="1381693"/>
    <lineage>
        <taxon>Eukaryota</taxon>
        <taxon>Sar</taxon>
        <taxon>Alveolata</taxon>
        <taxon>Dinophyceae</taxon>
        <taxon>Suessiales</taxon>
        <taxon>Symbiodiniaceae</taxon>
        <taxon>Durusdinium</taxon>
    </lineage>
</organism>
<evidence type="ECO:0000313" key="3">
    <source>
        <dbReference type="Proteomes" id="UP001642464"/>
    </source>
</evidence>
<gene>
    <name evidence="2" type="ORF">SCF082_LOCUS38149</name>
</gene>
<sequence>MVSNLPLSSLTLKPPPDGLPCIGDFTTTCISYLFSGSRLHREPLDVNFSEVMKLAARFEQMISERRRLEEYKDVNDEELLSSLISRYNSYKANAALKRWQVNGDQQSAILGIITGMCSEARALVRQHLDFNKYEESGYLTEQLKAAEYQVVVTNLSHDFKEAVLHMRDQISVGMEVVNSFMTKRAMMIVGDKNQGSLPALQRRIITDATNRFGAPTEIGKMHHIGFLDFSKFGRLTMIDINAAVVLDLMTELKDSVYLGLHSQCHCPTIYEFALTSVKDKIDVQHESYSVFRPTQVQVKSLKQTNAAGHIGYKALSASQYLTLAVPENIARPLRRGKSSTDVTRCLFPESPTSSGQPYEYFDKGWTALDDMALQRDLSQKLDVEDSQFDGPDFTPEDKRTPLHPALEETKANFDAPSIIPETSPHKVVSKFVFDPNQLKERQANSGTIDTGAKPDEHGQVDVEVLRGENDVESDNSKKSKDGSKDEKSNKTKKAKSEASKPSKPPSVMHTARWDFVS</sequence>
<keyword evidence="3" id="KW-1185">Reference proteome</keyword>
<feature type="compositionally biased region" description="Basic and acidic residues" evidence="1">
    <location>
        <begin position="452"/>
        <end position="500"/>
    </location>
</feature>
<dbReference type="Proteomes" id="UP001642464">
    <property type="component" value="Unassembled WGS sequence"/>
</dbReference>
<protein>
    <submittedName>
        <fullName evidence="2">Uncharacterized protein</fullName>
    </submittedName>
</protein>
<dbReference type="EMBL" id="CAXAMM010038673">
    <property type="protein sequence ID" value="CAK9079982.1"/>
    <property type="molecule type" value="Genomic_DNA"/>
</dbReference>
<evidence type="ECO:0000313" key="2">
    <source>
        <dbReference type="EMBL" id="CAK9079982.1"/>
    </source>
</evidence>
<proteinExistence type="predicted"/>
<evidence type="ECO:0000256" key="1">
    <source>
        <dbReference type="SAM" id="MobiDB-lite"/>
    </source>
</evidence>
<feature type="region of interest" description="Disordered" evidence="1">
    <location>
        <begin position="381"/>
        <end position="400"/>
    </location>
</feature>